<evidence type="ECO:0000256" key="3">
    <source>
        <dbReference type="ARBA" id="ARBA00022729"/>
    </source>
</evidence>
<comment type="similarity">
    <text evidence="2">Belongs to the fimbrial protein family.</text>
</comment>
<evidence type="ECO:0000256" key="1">
    <source>
        <dbReference type="ARBA" id="ARBA00004561"/>
    </source>
</evidence>
<evidence type="ECO:0000256" key="5">
    <source>
        <dbReference type="SAM" id="SignalP"/>
    </source>
</evidence>
<organism evidence="7">
    <name type="scientific">Cronobacter turicensis</name>
    <dbReference type="NCBI Taxonomy" id="413502"/>
    <lineage>
        <taxon>Bacteria</taxon>
        <taxon>Pseudomonadati</taxon>
        <taxon>Pseudomonadota</taxon>
        <taxon>Gammaproteobacteria</taxon>
        <taxon>Enterobacterales</taxon>
        <taxon>Enterobacteriaceae</taxon>
        <taxon>Cronobacter</taxon>
    </lineage>
</organism>
<dbReference type="InterPro" id="IPR036937">
    <property type="entry name" value="Adhesion_dom_fimbrial_sf"/>
</dbReference>
<evidence type="ECO:0000256" key="2">
    <source>
        <dbReference type="ARBA" id="ARBA00006671"/>
    </source>
</evidence>
<dbReference type="InterPro" id="IPR008966">
    <property type="entry name" value="Adhesion_dom_sf"/>
</dbReference>
<sequence>MKKIISGLAVAAVCFSSATYATTTTQDVPATLSISGTVSANKTDQCQILLNQEMINLTASANNLIEQGQNGTSTEEMTFSVSSTSQVSECDKQLYDGKIAVKFVGTYDDAEGTAFANTAVGENAATGVGIGLFNHDKTPLDASEIYNLSPGSNTATKIIGLQLIKLKGETVKTGAVAGNITFQVERL</sequence>
<dbReference type="InterPro" id="IPR000259">
    <property type="entry name" value="Adhesion_dom_fimbrial"/>
</dbReference>
<dbReference type="PANTHER" id="PTHR33420:SF3">
    <property type="entry name" value="FIMBRIAL SUBUNIT ELFA"/>
    <property type="match status" value="1"/>
</dbReference>
<dbReference type="Pfam" id="PF00419">
    <property type="entry name" value="Fimbrial"/>
    <property type="match status" value="1"/>
</dbReference>
<gene>
    <name evidence="7" type="ORF">BS411_01620</name>
</gene>
<dbReference type="PANTHER" id="PTHR33420">
    <property type="entry name" value="FIMBRIAL SUBUNIT ELFA-RELATED"/>
    <property type="match status" value="1"/>
</dbReference>
<dbReference type="RefSeq" id="WP_075197262.1">
    <property type="nucleotide sequence ID" value="NZ_CP187984.1"/>
</dbReference>
<feature type="chain" id="PRO_5015774217" evidence="5">
    <location>
        <begin position="22"/>
        <end position="187"/>
    </location>
</feature>
<dbReference type="OrthoDB" id="6627432at2"/>
<reference evidence="7" key="1">
    <citation type="submission" date="2016-12" db="EMBL/GenBank/DDBJ databases">
        <title>Analysis of the Molecular Diversity Among Cronobacter Species Isolated from Filth Flies Using a Pan Genomic DNA Microarray.</title>
        <authorList>
            <person name="Pava-Ripoll M."/>
            <person name="Tall B."/>
            <person name="Farber J."/>
            <person name="Fanning S."/>
            <person name="Lehner A."/>
            <person name="Stephan R."/>
            <person name="Pagotto F."/>
            <person name="Iverson C."/>
            <person name="Ziobro G."/>
            <person name="Miller A."/>
            <person name="Pearson R."/>
            <person name="Yan Q."/>
            <person name="Kim M."/>
            <person name="Jeong S."/>
            <person name="Park J."/>
            <person name="Jun S."/>
            <person name="Choi H."/>
            <person name="Chung T."/>
            <person name="Yoo Y."/>
            <person name="Park E."/>
            <person name="Hwang S."/>
            <person name="Lee B."/>
            <person name="Sathyamoorthy V."/>
            <person name="Carter L."/>
            <person name="Mammel M."/>
            <person name="Jackson S."/>
            <person name="Kothary M."/>
            <person name="Patel I."/>
            <person name="Grim C."/>
            <person name="Gopinath G."/>
            <person name="Gangiredla J."/>
            <person name="Chase H."/>
        </authorList>
    </citation>
    <scope>NUCLEOTIDE SEQUENCE [LARGE SCALE GENOMIC DNA]</scope>
    <source>
        <strain evidence="7">MOD1-Sh41s</strain>
    </source>
</reference>
<dbReference type="Gene3D" id="2.60.40.1090">
    <property type="entry name" value="Fimbrial-type adhesion domain"/>
    <property type="match status" value="1"/>
</dbReference>
<evidence type="ECO:0000313" key="7">
    <source>
        <dbReference type="EMBL" id="PUX27122.1"/>
    </source>
</evidence>
<comment type="subcellular location">
    <subcellularLocation>
        <location evidence="1">Fimbrium</location>
    </subcellularLocation>
</comment>
<comment type="caution">
    <text evidence="7">The sequence shown here is derived from an EMBL/GenBank/DDBJ whole genome shotgun (WGS) entry which is preliminary data.</text>
</comment>
<dbReference type="GO" id="GO:0043709">
    <property type="term" value="P:cell adhesion involved in single-species biofilm formation"/>
    <property type="evidence" value="ECO:0007669"/>
    <property type="project" value="TreeGrafter"/>
</dbReference>
<dbReference type="AlphaFoldDB" id="A0A2T7BB13"/>
<feature type="domain" description="Fimbrial-type adhesion" evidence="6">
    <location>
        <begin position="33"/>
        <end position="184"/>
    </location>
</feature>
<protein>
    <submittedName>
        <fullName evidence="7">Type 1 fimbrial protein</fullName>
    </submittedName>
</protein>
<evidence type="ECO:0000256" key="4">
    <source>
        <dbReference type="ARBA" id="ARBA00023263"/>
    </source>
</evidence>
<accession>A0A2T7BB13</accession>
<feature type="signal peptide" evidence="5">
    <location>
        <begin position="1"/>
        <end position="21"/>
    </location>
</feature>
<evidence type="ECO:0000259" key="6">
    <source>
        <dbReference type="Pfam" id="PF00419"/>
    </source>
</evidence>
<keyword evidence="3 5" id="KW-0732">Signal</keyword>
<keyword evidence="4" id="KW-0281">Fimbrium</keyword>
<dbReference type="EMBL" id="MSAG01000001">
    <property type="protein sequence ID" value="PUX27122.1"/>
    <property type="molecule type" value="Genomic_DNA"/>
</dbReference>
<dbReference type="SUPFAM" id="SSF49401">
    <property type="entry name" value="Bacterial adhesins"/>
    <property type="match status" value="1"/>
</dbReference>
<name>A0A2T7BB13_9ENTR</name>
<dbReference type="GO" id="GO:0009289">
    <property type="term" value="C:pilus"/>
    <property type="evidence" value="ECO:0007669"/>
    <property type="project" value="UniProtKB-SubCell"/>
</dbReference>
<dbReference type="InterPro" id="IPR050263">
    <property type="entry name" value="Bact_Fimbrial_Adh_Pro"/>
</dbReference>
<proteinExistence type="inferred from homology"/>